<dbReference type="InterPro" id="IPR030048">
    <property type="entry name" value="SurE"/>
</dbReference>
<dbReference type="Pfam" id="PF01975">
    <property type="entry name" value="SurE"/>
    <property type="match status" value="1"/>
</dbReference>
<dbReference type="SUPFAM" id="SSF64167">
    <property type="entry name" value="SurE-like"/>
    <property type="match status" value="1"/>
</dbReference>
<dbReference type="NCBIfam" id="TIGR00087">
    <property type="entry name" value="surE"/>
    <property type="match status" value="1"/>
</dbReference>
<keyword evidence="8" id="KW-1185">Reference proteome</keyword>
<dbReference type="GO" id="GO:0008253">
    <property type="term" value="F:5'-nucleotidase activity"/>
    <property type="evidence" value="ECO:0007669"/>
    <property type="project" value="UniProtKB-EC"/>
</dbReference>
<evidence type="ECO:0000256" key="1">
    <source>
        <dbReference type="ARBA" id="ARBA00000815"/>
    </source>
</evidence>
<gene>
    <name evidence="7" type="primary">surE</name>
    <name evidence="7" type="ORF">LKD31_05535</name>
</gene>
<comment type="caution">
    <text evidence="7">The sequence shown here is derived from an EMBL/GenBank/DDBJ whole genome shotgun (WGS) entry which is preliminary data.</text>
</comment>
<dbReference type="PANTHER" id="PTHR30457">
    <property type="entry name" value="5'-NUCLEOTIDASE SURE"/>
    <property type="match status" value="1"/>
</dbReference>
<dbReference type="Gene3D" id="3.40.1210.10">
    <property type="entry name" value="Survival protein SurE-like phosphatase/nucleotidase"/>
    <property type="match status" value="1"/>
</dbReference>
<protein>
    <recommendedName>
        <fullName evidence="3">5'-nucleotidase</fullName>
        <ecNumber evidence="3">3.1.3.5</ecNumber>
    </recommendedName>
</protein>
<dbReference type="InterPro" id="IPR002828">
    <property type="entry name" value="SurE-like_Pase/nucleotidase"/>
</dbReference>
<evidence type="ECO:0000256" key="2">
    <source>
        <dbReference type="ARBA" id="ARBA00011062"/>
    </source>
</evidence>
<keyword evidence="5 7" id="KW-0378">Hydrolase</keyword>
<evidence type="ECO:0000313" key="7">
    <source>
        <dbReference type="EMBL" id="MCC2136473.1"/>
    </source>
</evidence>
<reference evidence="7" key="1">
    <citation type="submission" date="2021-10" db="EMBL/GenBank/DDBJ databases">
        <title>Anaerobic single-cell dispensing facilitates the cultivation of human gut bacteria.</title>
        <authorList>
            <person name="Afrizal A."/>
        </authorList>
    </citation>
    <scope>NUCLEOTIDE SEQUENCE</scope>
    <source>
        <strain evidence="7">CLA-AA-H250</strain>
    </source>
</reference>
<evidence type="ECO:0000259" key="6">
    <source>
        <dbReference type="Pfam" id="PF01975"/>
    </source>
</evidence>
<dbReference type="PANTHER" id="PTHR30457:SF0">
    <property type="entry name" value="PHOSPHATASE, PUTATIVE (AFU_ORTHOLOGUE AFUA_4G01070)-RELATED"/>
    <property type="match status" value="1"/>
</dbReference>
<name>A0AAE3DH44_9FIRM</name>
<organism evidence="7 8">
    <name type="scientific">Hominenteromicrobium mulieris</name>
    <dbReference type="NCBI Taxonomy" id="2885357"/>
    <lineage>
        <taxon>Bacteria</taxon>
        <taxon>Bacillati</taxon>
        <taxon>Bacillota</taxon>
        <taxon>Clostridia</taxon>
        <taxon>Eubacteriales</taxon>
        <taxon>Oscillospiraceae</taxon>
        <taxon>Hominenteromicrobium</taxon>
    </lineage>
</organism>
<evidence type="ECO:0000313" key="8">
    <source>
        <dbReference type="Proteomes" id="UP001199424"/>
    </source>
</evidence>
<dbReference type="Proteomes" id="UP001199424">
    <property type="component" value="Unassembled WGS sequence"/>
</dbReference>
<dbReference type="GO" id="GO:0046872">
    <property type="term" value="F:metal ion binding"/>
    <property type="evidence" value="ECO:0007669"/>
    <property type="project" value="UniProtKB-KW"/>
</dbReference>
<accession>A0AAE3DH44</accession>
<dbReference type="EMBL" id="JAJEQC010000004">
    <property type="protein sequence ID" value="MCC2136473.1"/>
    <property type="molecule type" value="Genomic_DNA"/>
</dbReference>
<evidence type="ECO:0000256" key="3">
    <source>
        <dbReference type="ARBA" id="ARBA00012643"/>
    </source>
</evidence>
<sequence length="237" mass="25577">MGRLILITNDDGIDAGGIRQLAETAKAFGEVWVVAPESQRSGKSHSVTYLEPLYVRERPGYMDGVKAYECSGVPVDCVRVGIHLLGRKPDVVLSGINSGYNISGDIQYSGTAGAALEAAFWGIHAIALSQANLDYHPVTDRYLRELIGEYIDKPLPQNTVWNINFPGCAPEDCKGVKHGCAVSQDDFYTDSFTCKTLGDGTVEYTVVPGRNWHGSEGTDLGAVCDNYVAVGTVTNVR</sequence>
<comment type="catalytic activity">
    <reaction evidence="1">
        <text>a ribonucleoside 5'-phosphate + H2O = a ribonucleoside + phosphate</text>
        <dbReference type="Rhea" id="RHEA:12484"/>
        <dbReference type="ChEBI" id="CHEBI:15377"/>
        <dbReference type="ChEBI" id="CHEBI:18254"/>
        <dbReference type="ChEBI" id="CHEBI:43474"/>
        <dbReference type="ChEBI" id="CHEBI:58043"/>
        <dbReference type="EC" id="3.1.3.5"/>
    </reaction>
</comment>
<dbReference type="InterPro" id="IPR036523">
    <property type="entry name" value="SurE-like_sf"/>
</dbReference>
<evidence type="ECO:0000256" key="4">
    <source>
        <dbReference type="ARBA" id="ARBA00022723"/>
    </source>
</evidence>
<keyword evidence="4" id="KW-0479">Metal-binding</keyword>
<dbReference type="RefSeq" id="WP_308448950.1">
    <property type="nucleotide sequence ID" value="NZ_JAJEQC010000004.1"/>
</dbReference>
<comment type="similarity">
    <text evidence="2">Belongs to the SurE nucleotidase family.</text>
</comment>
<dbReference type="AlphaFoldDB" id="A0AAE3DH44"/>
<feature type="domain" description="Survival protein SurE-like phosphatase/nucleotidase" evidence="6">
    <location>
        <begin position="5"/>
        <end position="178"/>
    </location>
</feature>
<dbReference type="EC" id="3.1.3.5" evidence="3"/>
<evidence type="ECO:0000256" key="5">
    <source>
        <dbReference type="ARBA" id="ARBA00022801"/>
    </source>
</evidence>
<proteinExistence type="inferred from homology"/>